<feature type="compositionally biased region" description="Low complexity" evidence="1">
    <location>
        <begin position="35"/>
        <end position="46"/>
    </location>
</feature>
<sequence length="204" mass="22656">MSTSILATMCAERLTKILVRYSRAPQPTLVRNDCQSQSQSPRSLQSVNPLPRSEATVAHLKPLANGGQVSSLGKPAVKWQPLTSFSSIGQRLQQANKTEQAILRPKTEVPQLTSLSNIGQRIQQANKTEPTIMRTKTEVPPLNFTRHTDSLASKSRGFQDWKNLGSSRYSSPFASIFQGQSVPLKPFAQDSLAFHANRVYRDCY</sequence>
<protein>
    <submittedName>
        <fullName evidence="3">Uncharacterized protein whip</fullName>
    </submittedName>
</protein>
<gene>
    <name evidence="3" type="primary">whip</name>
</gene>
<reference evidence="3" key="2">
    <citation type="submission" date="2025-08" db="UniProtKB">
        <authorList>
            <consortium name="RefSeq"/>
        </authorList>
    </citation>
    <scope>IDENTIFICATION</scope>
    <source>
        <strain evidence="3">14028-0561.14</strain>
        <tissue evidence="3">Whole fly</tissue>
    </source>
</reference>
<proteinExistence type="predicted"/>
<name>A0A6P4I326_DROKI</name>
<feature type="region of interest" description="Disordered" evidence="1">
    <location>
        <begin position="30"/>
        <end position="53"/>
    </location>
</feature>
<accession>A0A6P4I326</accession>
<organism evidence="2 3">
    <name type="scientific">Drosophila kikkawai</name>
    <name type="common">Fruit fly</name>
    <dbReference type="NCBI Taxonomy" id="30033"/>
    <lineage>
        <taxon>Eukaryota</taxon>
        <taxon>Metazoa</taxon>
        <taxon>Ecdysozoa</taxon>
        <taxon>Arthropoda</taxon>
        <taxon>Hexapoda</taxon>
        <taxon>Insecta</taxon>
        <taxon>Pterygota</taxon>
        <taxon>Neoptera</taxon>
        <taxon>Endopterygota</taxon>
        <taxon>Diptera</taxon>
        <taxon>Brachycera</taxon>
        <taxon>Muscomorpha</taxon>
        <taxon>Ephydroidea</taxon>
        <taxon>Drosophilidae</taxon>
        <taxon>Drosophila</taxon>
        <taxon>Sophophora</taxon>
    </lineage>
</organism>
<dbReference type="RefSeq" id="XP_017016971.1">
    <property type="nucleotide sequence ID" value="XM_017161482.3"/>
</dbReference>
<keyword evidence="2" id="KW-1185">Reference proteome</keyword>
<evidence type="ECO:0000256" key="1">
    <source>
        <dbReference type="SAM" id="MobiDB-lite"/>
    </source>
</evidence>
<evidence type="ECO:0000313" key="2">
    <source>
        <dbReference type="Proteomes" id="UP001652661"/>
    </source>
</evidence>
<dbReference type="AlphaFoldDB" id="A0A6P4I326"/>
<reference evidence="2" key="1">
    <citation type="submission" date="2025-05" db="UniProtKB">
        <authorList>
            <consortium name="RefSeq"/>
        </authorList>
    </citation>
    <scope>NUCLEOTIDE SEQUENCE [LARGE SCALE GENOMIC DNA]</scope>
    <source>
        <strain evidence="2">14028-0561.14</strain>
    </source>
</reference>
<dbReference type="Proteomes" id="UP001652661">
    <property type="component" value="Chromosome 2R"/>
</dbReference>
<dbReference type="OrthoDB" id="7850388at2759"/>
<evidence type="ECO:0000313" key="3">
    <source>
        <dbReference type="RefSeq" id="XP_017016971.1"/>
    </source>
</evidence>